<gene>
    <name evidence="2" type="ORF">SI8410_17021082</name>
</gene>
<organism evidence="2 3">
    <name type="scientific">Spirodela intermedia</name>
    <name type="common">Intermediate duckweed</name>
    <dbReference type="NCBI Taxonomy" id="51605"/>
    <lineage>
        <taxon>Eukaryota</taxon>
        <taxon>Viridiplantae</taxon>
        <taxon>Streptophyta</taxon>
        <taxon>Embryophyta</taxon>
        <taxon>Tracheophyta</taxon>
        <taxon>Spermatophyta</taxon>
        <taxon>Magnoliopsida</taxon>
        <taxon>Liliopsida</taxon>
        <taxon>Araceae</taxon>
        <taxon>Lemnoideae</taxon>
        <taxon>Spirodela</taxon>
    </lineage>
</organism>
<evidence type="ECO:0000313" key="3">
    <source>
        <dbReference type="Proteomes" id="UP000663760"/>
    </source>
</evidence>
<accession>A0A7I8LMD7</accession>
<dbReference type="AlphaFoldDB" id="A0A7I8LMD7"/>
<name>A0A7I8LMD7_SPIIN</name>
<keyword evidence="3" id="KW-1185">Reference proteome</keyword>
<proteinExistence type="predicted"/>
<sequence length="116" mass="13629">MPLSFLWPLSHFHNHMLRPHRYLRFTQAYEIDYTKMFSPIVCLNSIHVLLSLIVFIEQSSRYKQRVVSCSSAEFKYGAMIEIVGKILANIFMKSLVDILYNVMCTKLDIFDLYALT</sequence>
<feature type="transmembrane region" description="Helical" evidence="1">
    <location>
        <begin position="36"/>
        <end position="56"/>
    </location>
</feature>
<keyword evidence="1" id="KW-0472">Membrane</keyword>
<evidence type="ECO:0000256" key="1">
    <source>
        <dbReference type="SAM" id="Phobius"/>
    </source>
</evidence>
<dbReference type="Proteomes" id="UP000663760">
    <property type="component" value="Chromosome 17"/>
</dbReference>
<protein>
    <submittedName>
        <fullName evidence="2">Uncharacterized protein</fullName>
    </submittedName>
</protein>
<keyword evidence="1" id="KW-0812">Transmembrane</keyword>
<dbReference type="EMBL" id="LR746280">
    <property type="protein sequence ID" value="CAA7410404.1"/>
    <property type="molecule type" value="Genomic_DNA"/>
</dbReference>
<evidence type="ECO:0000313" key="2">
    <source>
        <dbReference type="EMBL" id="CAA7410404.1"/>
    </source>
</evidence>
<reference evidence="2" key="1">
    <citation type="submission" date="2020-02" db="EMBL/GenBank/DDBJ databases">
        <authorList>
            <person name="Scholz U."/>
            <person name="Mascher M."/>
            <person name="Fiebig A."/>
        </authorList>
    </citation>
    <scope>NUCLEOTIDE SEQUENCE</scope>
</reference>
<keyword evidence="1" id="KW-1133">Transmembrane helix</keyword>